<dbReference type="Proteomes" id="UP000000925">
    <property type="component" value="Chromosome"/>
</dbReference>
<name>D5ELK6_CORAD</name>
<reference evidence="1 2" key="1">
    <citation type="journal article" date="2010" name="Stand. Genomic Sci.">
        <title>Complete genome sequence of Coraliomargarita akajimensis type strain (04OKA010-24).</title>
        <authorList>
            <person name="Mavromatis K."/>
            <person name="Abt B."/>
            <person name="Brambilla E."/>
            <person name="Lapidus A."/>
            <person name="Copeland A."/>
            <person name="Deshpande S."/>
            <person name="Nolan M."/>
            <person name="Lucas S."/>
            <person name="Tice H."/>
            <person name="Cheng J.F."/>
            <person name="Han C."/>
            <person name="Detter J.C."/>
            <person name="Woyke T."/>
            <person name="Goodwin L."/>
            <person name="Pitluck S."/>
            <person name="Held B."/>
            <person name="Brettin T."/>
            <person name="Tapia R."/>
            <person name="Ivanova N."/>
            <person name="Mikhailova N."/>
            <person name="Pati A."/>
            <person name="Liolios K."/>
            <person name="Chen A."/>
            <person name="Palaniappan K."/>
            <person name="Land M."/>
            <person name="Hauser L."/>
            <person name="Chang Y.J."/>
            <person name="Jeffries C.D."/>
            <person name="Rohde M."/>
            <person name="Goker M."/>
            <person name="Bristow J."/>
            <person name="Eisen J.A."/>
            <person name="Markowitz V."/>
            <person name="Hugenholtz P."/>
            <person name="Klenk H.P."/>
            <person name="Kyrpides N.C."/>
        </authorList>
    </citation>
    <scope>NUCLEOTIDE SEQUENCE [LARGE SCALE GENOMIC DNA]</scope>
    <source>
        <strain evidence="2">DSM 45221 / IAM 15411 / JCM 23193 / KCTC 12865</strain>
    </source>
</reference>
<organism evidence="1 2">
    <name type="scientific">Coraliomargarita akajimensis (strain DSM 45221 / IAM 15411 / JCM 23193 / KCTC 12865 / 04OKA010-24)</name>
    <dbReference type="NCBI Taxonomy" id="583355"/>
    <lineage>
        <taxon>Bacteria</taxon>
        <taxon>Pseudomonadati</taxon>
        <taxon>Verrucomicrobiota</taxon>
        <taxon>Opitutia</taxon>
        <taxon>Puniceicoccales</taxon>
        <taxon>Coraliomargaritaceae</taxon>
        <taxon>Coraliomargarita</taxon>
    </lineage>
</organism>
<evidence type="ECO:0008006" key="3">
    <source>
        <dbReference type="Google" id="ProtNLM"/>
    </source>
</evidence>
<dbReference type="RefSeq" id="WP_013043864.1">
    <property type="nucleotide sequence ID" value="NC_014008.1"/>
</dbReference>
<evidence type="ECO:0000313" key="1">
    <source>
        <dbReference type="EMBL" id="ADE55142.1"/>
    </source>
</evidence>
<accession>D5ELK6</accession>
<protein>
    <recommendedName>
        <fullName evidence="3">GxxExxY protein</fullName>
    </recommendedName>
</protein>
<sequence>MELELLAEQVFGCAVAVHSALGPGYVSSVYENALSLELERRYIPFERDAETPVIYRDVEVGRHRCQLLVDKQLVIELKAINQLEEIHYTQVRSYLKAFKLQHGMLINFDSMPLKVKRVIYDLETA</sequence>
<dbReference type="Pfam" id="PF13366">
    <property type="entry name" value="PDDEXK_3"/>
    <property type="match status" value="1"/>
</dbReference>
<evidence type="ECO:0000313" key="2">
    <source>
        <dbReference type="Proteomes" id="UP000000925"/>
    </source>
</evidence>
<dbReference type="NCBIfam" id="TIGR04256">
    <property type="entry name" value="GxxExxY"/>
    <property type="match status" value="1"/>
</dbReference>
<proteinExistence type="predicted"/>
<dbReference type="InterPro" id="IPR026350">
    <property type="entry name" value="GxxExxY"/>
</dbReference>
<dbReference type="KEGG" id="caa:Caka_2124"/>
<dbReference type="HOGENOM" id="CLU_134960_0_1_0"/>
<dbReference type="STRING" id="583355.Caka_2124"/>
<dbReference type="eggNOG" id="COG0614">
    <property type="taxonomic scope" value="Bacteria"/>
</dbReference>
<dbReference type="OrthoDB" id="9806869at2"/>
<dbReference type="EMBL" id="CP001998">
    <property type="protein sequence ID" value="ADE55142.1"/>
    <property type="molecule type" value="Genomic_DNA"/>
</dbReference>
<keyword evidence="2" id="KW-1185">Reference proteome</keyword>
<gene>
    <name evidence="1" type="ordered locus">Caka_2124</name>
</gene>
<dbReference type="AlphaFoldDB" id="D5ELK6"/>